<evidence type="ECO:0000313" key="1">
    <source>
        <dbReference type="EMBL" id="GIE46510.1"/>
    </source>
</evidence>
<organism evidence="1 2">
    <name type="scientific">Actinoplanes nipponensis</name>
    <dbReference type="NCBI Taxonomy" id="135950"/>
    <lineage>
        <taxon>Bacteria</taxon>
        <taxon>Bacillati</taxon>
        <taxon>Actinomycetota</taxon>
        <taxon>Actinomycetes</taxon>
        <taxon>Micromonosporales</taxon>
        <taxon>Micromonosporaceae</taxon>
        <taxon>Actinoplanes</taxon>
    </lineage>
</organism>
<keyword evidence="2" id="KW-1185">Reference proteome</keyword>
<gene>
    <name evidence="1" type="ORF">Ani05nite_00440</name>
</gene>
<accession>A0A919JBT7</accession>
<comment type="caution">
    <text evidence="1">The sequence shown here is derived from an EMBL/GenBank/DDBJ whole genome shotgun (WGS) entry which is preliminary data.</text>
</comment>
<dbReference type="RefSeq" id="WP_203762490.1">
    <property type="nucleotide sequence ID" value="NZ_BAAAYJ010000042.1"/>
</dbReference>
<dbReference type="Proteomes" id="UP000647172">
    <property type="component" value="Unassembled WGS sequence"/>
</dbReference>
<protein>
    <recommendedName>
        <fullName evidence="3">Spheroidene monooxygenase</fullName>
    </recommendedName>
</protein>
<dbReference type="AlphaFoldDB" id="A0A919JBT7"/>
<dbReference type="InterPro" id="IPR049574">
    <property type="entry name" value="CrtA-like"/>
</dbReference>
<dbReference type="EMBL" id="BOMQ01000003">
    <property type="protein sequence ID" value="GIE46510.1"/>
    <property type="molecule type" value="Genomic_DNA"/>
</dbReference>
<sequence length="247" mass="26241">MATRSDVPPLVTLHVWRVPRRALGRALLRMARDPRRLRALPGVRFAKLLGTGTGTGFGPGDADLTRYAAVVAWDDPAGGDLGAVGAAWARIAAGSARVDLTPLTSRGYWSGQTPFGAPSGGRTDAPVLALTRARLRPARTLTFWRAVPPVARELAAAPGLLARFGIGEAPVGWQGTVTVWRTETALTGFAYRQPEHRAVIARTPAARWYAEELFARFAVRGISGDRAVLGWQGSGGGQAGRSAEGER</sequence>
<evidence type="ECO:0000313" key="2">
    <source>
        <dbReference type="Proteomes" id="UP000647172"/>
    </source>
</evidence>
<evidence type="ECO:0008006" key="3">
    <source>
        <dbReference type="Google" id="ProtNLM"/>
    </source>
</evidence>
<name>A0A919JBT7_9ACTN</name>
<proteinExistence type="predicted"/>
<reference evidence="1" key="1">
    <citation type="submission" date="2021-01" db="EMBL/GenBank/DDBJ databases">
        <title>Whole genome shotgun sequence of Actinoplanes nipponensis NBRC 14063.</title>
        <authorList>
            <person name="Komaki H."/>
            <person name="Tamura T."/>
        </authorList>
    </citation>
    <scope>NUCLEOTIDE SEQUENCE</scope>
    <source>
        <strain evidence="1">NBRC 14063</strain>
    </source>
</reference>
<dbReference type="CDD" id="cd21650">
    <property type="entry name" value="CrtA-like"/>
    <property type="match status" value="1"/>
</dbReference>